<comment type="subunit">
    <text evidence="1">Component of the MPD complex composed of SpoIIM, SpoIIP and SpoIID.</text>
</comment>
<dbReference type="Pfam" id="PF01944">
    <property type="entry name" value="SpoIIM"/>
    <property type="match status" value="1"/>
</dbReference>
<dbReference type="InterPro" id="IPR014196">
    <property type="entry name" value="SpoIIM"/>
</dbReference>
<reference evidence="3 4" key="1">
    <citation type="submission" date="2018-05" db="EMBL/GenBank/DDBJ databases">
        <title>Genomic Encyclopedia of Type Strains, Phase IV (KMG-IV): sequencing the most valuable type-strain genomes for metagenomic binning, comparative biology and taxonomic classification.</title>
        <authorList>
            <person name="Goeker M."/>
        </authorList>
    </citation>
    <scope>NUCLEOTIDE SEQUENCE [LARGE SCALE GENOMIC DNA]</scope>
    <source>
        <strain evidence="3 4">DSM 28556</strain>
    </source>
</reference>
<dbReference type="NCBIfam" id="TIGR02831">
    <property type="entry name" value="spo_II_M"/>
    <property type="match status" value="1"/>
</dbReference>
<dbReference type="Proteomes" id="UP000247978">
    <property type="component" value="Unassembled WGS sequence"/>
</dbReference>
<evidence type="ECO:0000313" key="4">
    <source>
        <dbReference type="Proteomes" id="UP000247978"/>
    </source>
</evidence>
<organism evidence="3 4">
    <name type="scientific">Pseudogracilibacillus auburnensis</name>
    <dbReference type="NCBI Taxonomy" id="1494959"/>
    <lineage>
        <taxon>Bacteria</taxon>
        <taxon>Bacillati</taxon>
        <taxon>Bacillota</taxon>
        <taxon>Bacilli</taxon>
        <taxon>Bacillales</taxon>
        <taxon>Bacillaceae</taxon>
        <taxon>Pseudogracilibacillus</taxon>
    </lineage>
</organism>
<dbReference type="GO" id="GO:0030435">
    <property type="term" value="P:sporulation resulting in formation of a cellular spore"/>
    <property type="evidence" value="ECO:0007669"/>
    <property type="project" value="UniProtKB-KW"/>
</dbReference>
<keyword evidence="2" id="KW-1133">Transmembrane helix</keyword>
<comment type="function">
    <text evidence="1">Required for complete septum migration and engulfment of the forespore compartment during sporulation. Required for stabilizing and recruiting of SpoIIP to the septal membrane.</text>
</comment>
<name>A0A2V3W6C7_9BACI</name>
<feature type="transmembrane region" description="Helical" evidence="2">
    <location>
        <begin position="108"/>
        <end position="130"/>
    </location>
</feature>
<keyword evidence="4" id="KW-1185">Reference proteome</keyword>
<dbReference type="PIRSF" id="PIRSF038973">
    <property type="entry name" value="SpoIIM"/>
    <property type="match status" value="1"/>
</dbReference>
<feature type="transmembrane region" description="Helical" evidence="2">
    <location>
        <begin position="142"/>
        <end position="162"/>
    </location>
</feature>
<keyword evidence="1 2" id="KW-0812">Transmembrane</keyword>
<dbReference type="RefSeq" id="WP_307786834.1">
    <property type="nucleotide sequence ID" value="NZ_JADIJL010000009.1"/>
</dbReference>
<feature type="transmembrane region" description="Helical" evidence="2">
    <location>
        <begin position="16"/>
        <end position="37"/>
    </location>
</feature>
<dbReference type="AlphaFoldDB" id="A0A2V3W6C7"/>
<feature type="transmembrane region" description="Helical" evidence="2">
    <location>
        <begin position="174"/>
        <end position="198"/>
    </location>
</feature>
<feature type="transmembrane region" description="Helical" evidence="2">
    <location>
        <begin position="81"/>
        <end position="102"/>
    </location>
</feature>
<keyword evidence="1" id="KW-1003">Cell membrane</keyword>
<accession>A0A2V3W6C7</accession>
<evidence type="ECO:0000256" key="1">
    <source>
        <dbReference type="PIRNR" id="PIRNR038973"/>
    </source>
</evidence>
<keyword evidence="1" id="KW-0749">Sporulation</keyword>
<protein>
    <recommendedName>
        <fullName evidence="1">Stage II sporulation protein M</fullName>
    </recommendedName>
</protein>
<comment type="subcellular location">
    <subcellularLocation>
        <location evidence="1">Cell membrane</location>
        <topology evidence="1">Multi-pass membrane protein</topology>
    </subcellularLocation>
    <text evidence="1">Localizes to the sporulation septum and to the second division site within the mother cell. Before the start of engulfment localizes to the septal midpoint, then spreads throughout the septum prior to becoming enriched at the leading edge of the engulfing membrane, where it remains until the completion of membrane migration. Some remain partially trapped at the septum during engulfment and upon completion of engulfment become dispersed in the outer forespore membrane. Localization of the MPD complex to the septal membrane is dependent on SpoIIB.</text>
</comment>
<dbReference type="GO" id="GO:0005886">
    <property type="term" value="C:plasma membrane"/>
    <property type="evidence" value="ECO:0007669"/>
    <property type="project" value="UniProtKB-SubCell"/>
</dbReference>
<evidence type="ECO:0000256" key="2">
    <source>
        <dbReference type="SAM" id="Phobius"/>
    </source>
</evidence>
<gene>
    <name evidence="3" type="ORF">DFR56_103193</name>
</gene>
<sequence length="217" mass="24588">MYMKKSFVFDHVKDNMTIYIFMTTLFLTGIIFGALTVNSMSFIQKQDLFFHLDQYFIQLNGDETIASKDILKRSFFFHFKYLSLLFILGLTIIGLPVVWVLIFIKGLVIGFSVGFIVNQLGSKGLLLATLSIAPQNMIIIPVYIVAGCLSMIFSLTLLYKLFGRSVTHSIGRPFIQYTFIFIILIICAFGSSIIETFISNEAFKAVLKTSYVIISIM</sequence>
<evidence type="ECO:0000313" key="3">
    <source>
        <dbReference type="EMBL" id="PXW88688.1"/>
    </source>
</evidence>
<dbReference type="EMBL" id="QJJQ01000003">
    <property type="protein sequence ID" value="PXW88688.1"/>
    <property type="molecule type" value="Genomic_DNA"/>
</dbReference>
<dbReference type="InterPro" id="IPR002798">
    <property type="entry name" value="SpoIIM-like"/>
</dbReference>
<keyword evidence="1 2" id="KW-0472">Membrane</keyword>
<comment type="caution">
    <text evidence="3">The sequence shown here is derived from an EMBL/GenBank/DDBJ whole genome shotgun (WGS) entry which is preliminary data.</text>
</comment>
<proteinExistence type="predicted"/>